<keyword evidence="10" id="KW-1185">Reference proteome</keyword>
<dbReference type="InterPro" id="IPR012336">
    <property type="entry name" value="Thioredoxin-like_fold"/>
</dbReference>
<evidence type="ECO:0000256" key="7">
    <source>
        <dbReference type="SAM" id="Phobius"/>
    </source>
</evidence>
<dbReference type="Pfam" id="PF13462">
    <property type="entry name" value="Thioredoxin_4"/>
    <property type="match status" value="1"/>
</dbReference>
<comment type="caution">
    <text evidence="9">The sequence shown here is derived from an EMBL/GenBank/DDBJ whole genome shotgun (WGS) entry which is preliminary data.</text>
</comment>
<evidence type="ECO:0000256" key="5">
    <source>
        <dbReference type="ARBA" id="ARBA00023284"/>
    </source>
</evidence>
<evidence type="ECO:0000313" key="10">
    <source>
        <dbReference type="Proteomes" id="UP000031967"/>
    </source>
</evidence>
<evidence type="ECO:0000256" key="6">
    <source>
        <dbReference type="SAM" id="MobiDB-lite"/>
    </source>
</evidence>
<dbReference type="InterPro" id="IPR036249">
    <property type="entry name" value="Thioredoxin-like_sf"/>
</dbReference>
<keyword evidence="7" id="KW-0812">Transmembrane</keyword>
<keyword evidence="7" id="KW-0472">Membrane</keyword>
<dbReference type="Proteomes" id="UP000031967">
    <property type="component" value="Unassembled WGS sequence"/>
</dbReference>
<feature type="transmembrane region" description="Helical" evidence="7">
    <location>
        <begin position="43"/>
        <end position="61"/>
    </location>
</feature>
<feature type="region of interest" description="Disordered" evidence="6">
    <location>
        <begin position="1"/>
        <end position="32"/>
    </location>
</feature>
<dbReference type="PANTHER" id="PTHR13887:SF14">
    <property type="entry name" value="DISULFIDE BOND FORMATION PROTEIN D"/>
    <property type="match status" value="1"/>
</dbReference>
<evidence type="ECO:0000256" key="4">
    <source>
        <dbReference type="ARBA" id="ARBA00023157"/>
    </source>
</evidence>
<evidence type="ECO:0000259" key="8">
    <source>
        <dbReference type="PROSITE" id="PS51352"/>
    </source>
</evidence>
<comment type="similarity">
    <text evidence="1">Belongs to the thioredoxin family. DsbA subfamily.</text>
</comment>
<organism evidence="9 10">
    <name type="scientific">Gordoniibacillus kamchatkensis</name>
    <dbReference type="NCBI Taxonomy" id="1590651"/>
    <lineage>
        <taxon>Bacteria</taxon>
        <taxon>Bacillati</taxon>
        <taxon>Bacillota</taxon>
        <taxon>Bacilli</taxon>
        <taxon>Bacillales</taxon>
        <taxon>Paenibacillaceae</taxon>
        <taxon>Gordoniibacillus</taxon>
    </lineage>
</organism>
<evidence type="ECO:0000256" key="1">
    <source>
        <dbReference type="ARBA" id="ARBA00005791"/>
    </source>
</evidence>
<keyword evidence="7" id="KW-1133">Transmembrane helix</keyword>
<keyword evidence="5" id="KW-0676">Redox-active center</keyword>
<accession>A0ABR5AFU1</accession>
<gene>
    <name evidence="9" type="ORF">SD70_16950</name>
</gene>
<dbReference type="InterPro" id="IPR013766">
    <property type="entry name" value="Thioredoxin_domain"/>
</dbReference>
<protein>
    <recommendedName>
        <fullName evidence="8">Thioredoxin domain-containing protein</fullName>
    </recommendedName>
</protein>
<dbReference type="SUPFAM" id="SSF52833">
    <property type="entry name" value="Thioredoxin-like"/>
    <property type="match status" value="1"/>
</dbReference>
<dbReference type="EMBL" id="JXAK01000029">
    <property type="protein sequence ID" value="KIL39914.1"/>
    <property type="molecule type" value="Genomic_DNA"/>
</dbReference>
<dbReference type="PROSITE" id="PS51352">
    <property type="entry name" value="THIOREDOXIN_2"/>
    <property type="match status" value="1"/>
</dbReference>
<evidence type="ECO:0000313" key="9">
    <source>
        <dbReference type="EMBL" id="KIL39914.1"/>
    </source>
</evidence>
<reference evidence="9 10" key="1">
    <citation type="submission" date="2014-12" db="EMBL/GenBank/DDBJ databases">
        <title>Draft genome sequence of Paenibacillus kamchatkensis strain B-2647.</title>
        <authorList>
            <person name="Karlyshev A.V."/>
            <person name="Kudryashova E.B."/>
        </authorList>
    </citation>
    <scope>NUCLEOTIDE SEQUENCE [LARGE SCALE GENOMIC DNA]</scope>
    <source>
        <strain evidence="9 10">VKM B-2647</strain>
    </source>
</reference>
<proteinExistence type="inferred from homology"/>
<keyword evidence="2" id="KW-0732">Signal</keyword>
<evidence type="ECO:0000256" key="3">
    <source>
        <dbReference type="ARBA" id="ARBA00023002"/>
    </source>
</evidence>
<name>A0ABR5AFU1_9BACL</name>
<keyword evidence="4" id="KW-1015">Disulfide bond</keyword>
<keyword evidence="3" id="KW-0560">Oxidoreductase</keyword>
<feature type="compositionally biased region" description="Basic and acidic residues" evidence="6">
    <location>
        <begin position="1"/>
        <end position="14"/>
    </location>
</feature>
<dbReference type="PANTHER" id="PTHR13887">
    <property type="entry name" value="GLUTATHIONE S-TRANSFERASE KAPPA"/>
    <property type="match status" value="1"/>
</dbReference>
<evidence type="ECO:0000256" key="2">
    <source>
        <dbReference type="ARBA" id="ARBA00022729"/>
    </source>
</evidence>
<dbReference type="Gene3D" id="3.40.30.10">
    <property type="entry name" value="Glutaredoxin"/>
    <property type="match status" value="1"/>
</dbReference>
<sequence length="255" mass="28651">MQGNSRRGEDEVGNKKQQGKPKLSYGERKKIEEQRQRKQMQRLIWITAAVVVAIAALVAFARPGSNAGGSAAKANISTEHMPVIGKADAPVKIIEYGDFKCPSCRYFSQNVYPSLKKDYIDTGEVALYFSNFPFIGPDSLTAAYAAQAVYHQNNDAFWTYYDLIYKYQQDEKKTWATPDVLVDIADKAKLGLNLDQLRKDIDNKTYKAEVDKQYSSGESNGVNSTPTLFVNGVKFEQFSDYNALKSLIEQQKKAK</sequence>
<feature type="domain" description="Thioredoxin" evidence="8">
    <location>
        <begin position="61"/>
        <end position="253"/>
    </location>
</feature>